<proteinExistence type="predicted"/>
<dbReference type="Proteomes" id="UP000321258">
    <property type="component" value="Unassembled WGS sequence"/>
</dbReference>
<organism evidence="3 4">
    <name type="scientific">Methylobacterium haplocladii</name>
    <dbReference type="NCBI Taxonomy" id="1176176"/>
    <lineage>
        <taxon>Bacteria</taxon>
        <taxon>Pseudomonadati</taxon>
        <taxon>Pseudomonadota</taxon>
        <taxon>Alphaproteobacteria</taxon>
        <taxon>Hyphomicrobiales</taxon>
        <taxon>Methylobacteriaceae</taxon>
        <taxon>Methylobacterium</taxon>
    </lineage>
</organism>
<evidence type="ECO:0000259" key="2">
    <source>
        <dbReference type="PROSITE" id="PS50885"/>
    </source>
</evidence>
<dbReference type="Gene3D" id="1.10.287.130">
    <property type="match status" value="1"/>
</dbReference>
<evidence type="ECO:0000313" key="4">
    <source>
        <dbReference type="Proteomes" id="UP000321258"/>
    </source>
</evidence>
<feature type="domain" description="HAMP" evidence="2">
    <location>
        <begin position="20"/>
        <end position="69"/>
    </location>
</feature>
<comment type="caution">
    <text evidence="3">The sequence shown here is derived from an EMBL/GenBank/DDBJ whole genome shotgun (WGS) entry which is preliminary data.</text>
</comment>
<sequence>MSLRPNGFANETVPTCSARRRVAITADAVARLMRGDRRQRLPVGDSDDAFDRLARDVNALLDEIERLMSEVSCVGDAIAYDLCTPLTRLLAQLERNRKQARGVSEFREAVDQGLDWIDRTQPWSRPSCGSARSNAEAAAPGSPRSISG</sequence>
<gene>
    <name evidence="3" type="ORF">MHA02_42230</name>
</gene>
<protein>
    <recommendedName>
        <fullName evidence="2">HAMP domain-containing protein</fullName>
    </recommendedName>
</protein>
<dbReference type="OrthoDB" id="9815202at2"/>
<keyword evidence="4" id="KW-1185">Reference proteome</keyword>
<evidence type="ECO:0000313" key="3">
    <source>
        <dbReference type="EMBL" id="GEP01836.1"/>
    </source>
</evidence>
<dbReference type="InterPro" id="IPR036097">
    <property type="entry name" value="HisK_dim/P_sf"/>
</dbReference>
<evidence type="ECO:0000256" key="1">
    <source>
        <dbReference type="SAM" id="MobiDB-lite"/>
    </source>
</evidence>
<dbReference type="InterPro" id="IPR003660">
    <property type="entry name" value="HAMP_dom"/>
</dbReference>
<name>A0A512IVY0_9HYPH</name>
<dbReference type="GO" id="GO:0016020">
    <property type="term" value="C:membrane"/>
    <property type="evidence" value="ECO:0007669"/>
    <property type="project" value="InterPro"/>
</dbReference>
<dbReference type="AlphaFoldDB" id="A0A512IVY0"/>
<dbReference type="PROSITE" id="PS50885">
    <property type="entry name" value="HAMP"/>
    <property type="match status" value="1"/>
</dbReference>
<dbReference type="GO" id="GO:0000155">
    <property type="term" value="F:phosphorelay sensor kinase activity"/>
    <property type="evidence" value="ECO:0007669"/>
    <property type="project" value="InterPro"/>
</dbReference>
<reference evidence="3 4" key="1">
    <citation type="submission" date="2019-07" db="EMBL/GenBank/DDBJ databases">
        <title>Whole genome shotgun sequence of Methylobacterium haplocladii NBRC 107714.</title>
        <authorList>
            <person name="Hosoyama A."/>
            <person name="Uohara A."/>
            <person name="Ohji S."/>
            <person name="Ichikawa N."/>
        </authorList>
    </citation>
    <scope>NUCLEOTIDE SEQUENCE [LARGE SCALE GENOMIC DNA]</scope>
    <source>
        <strain evidence="3 4">NBRC 107714</strain>
    </source>
</reference>
<feature type="region of interest" description="Disordered" evidence="1">
    <location>
        <begin position="119"/>
        <end position="148"/>
    </location>
</feature>
<dbReference type="RefSeq" id="WP_147082501.1">
    <property type="nucleotide sequence ID" value="NZ_BPQN01000123.1"/>
</dbReference>
<dbReference type="EMBL" id="BJZT01000058">
    <property type="protein sequence ID" value="GEP01836.1"/>
    <property type="molecule type" value="Genomic_DNA"/>
</dbReference>
<accession>A0A512IVY0</accession>
<dbReference type="SUPFAM" id="SSF47384">
    <property type="entry name" value="Homodimeric domain of signal transducing histidine kinase"/>
    <property type="match status" value="1"/>
</dbReference>